<evidence type="ECO:0000313" key="2">
    <source>
        <dbReference type="Proteomes" id="UP000515292"/>
    </source>
</evidence>
<sequence length="207" mass="21496">MTAGDTLRALAAGTAAPVLPACRLESGNTDHFGAEAIADAFRRAPLTDLAVALEAPGHLALFGETQALFADLHGAHIARLWRIGQPDPGAGEPAVSVAFDTDLHQARADLFIAATDHPALDPAALPRLRSLALALLAGSPGFRTRAFAVRAFGTAGQGAALLALHALAANPVRAPSLTMAALRWDGEDSQTLCDPLIPRDLRIRIVA</sequence>
<gene>
    <name evidence="1" type="ORF">H3309_10850</name>
</gene>
<dbReference type="KEGG" id="sand:H3309_10850"/>
<name>A0A7G5IEU3_9SPHN</name>
<evidence type="ECO:0000313" key="1">
    <source>
        <dbReference type="EMBL" id="QMW21885.1"/>
    </source>
</evidence>
<reference evidence="1 2" key="1">
    <citation type="submission" date="2020-07" db="EMBL/GenBank/DDBJ databases">
        <title>Complete genome sequence for Sandaracinobacter sp. M6.</title>
        <authorList>
            <person name="Tang Y."/>
            <person name="Liu Q."/>
            <person name="Guo Z."/>
            <person name="Lei P."/>
            <person name="Huang B."/>
        </authorList>
    </citation>
    <scope>NUCLEOTIDE SEQUENCE [LARGE SCALE GENOMIC DNA]</scope>
    <source>
        <strain evidence="1 2">M6</strain>
    </source>
</reference>
<dbReference type="Proteomes" id="UP000515292">
    <property type="component" value="Chromosome"/>
</dbReference>
<protein>
    <submittedName>
        <fullName evidence="1">Uncharacterized protein</fullName>
    </submittedName>
</protein>
<dbReference type="RefSeq" id="WP_182294731.1">
    <property type="nucleotide sequence ID" value="NZ_CP059851.1"/>
</dbReference>
<organism evidence="1 2">
    <name type="scientific">Sandaracinobacteroides saxicola</name>
    <dbReference type="NCBI Taxonomy" id="2759707"/>
    <lineage>
        <taxon>Bacteria</taxon>
        <taxon>Pseudomonadati</taxon>
        <taxon>Pseudomonadota</taxon>
        <taxon>Alphaproteobacteria</taxon>
        <taxon>Sphingomonadales</taxon>
        <taxon>Sphingosinicellaceae</taxon>
        <taxon>Sandaracinobacteroides</taxon>
    </lineage>
</organism>
<proteinExistence type="predicted"/>
<accession>A0A7G5IEU3</accession>
<dbReference type="EMBL" id="CP059851">
    <property type="protein sequence ID" value="QMW21885.1"/>
    <property type="molecule type" value="Genomic_DNA"/>
</dbReference>
<keyword evidence="2" id="KW-1185">Reference proteome</keyword>
<dbReference type="AlphaFoldDB" id="A0A7G5IEU3"/>